<dbReference type="AlphaFoldDB" id="A0AA38HUN1"/>
<reference evidence="1" key="1">
    <citation type="journal article" date="2023" name="G3 (Bethesda)">
        <title>Whole genome assemblies of Zophobas morio and Tenebrio molitor.</title>
        <authorList>
            <person name="Kaur S."/>
            <person name="Stinson S.A."/>
            <person name="diCenzo G.C."/>
        </authorList>
    </citation>
    <scope>NUCLEOTIDE SEQUENCE</scope>
    <source>
        <strain evidence="1">QUZm001</strain>
    </source>
</reference>
<sequence length="99" mass="12040">MFGLFLLTGYGSMNEFLNKRGRSDTDLCGCGRVENVWHIVFECGLYDEERKSCEWPGWIGEEEKRFERLLKSKEMYERLMRFVERVFKKRRRMREGVKE</sequence>
<name>A0AA38HUN1_9CUCU</name>
<protein>
    <submittedName>
        <fullName evidence="1">Uncharacterized protein</fullName>
    </submittedName>
</protein>
<dbReference type="Proteomes" id="UP001168821">
    <property type="component" value="Unassembled WGS sequence"/>
</dbReference>
<keyword evidence="2" id="KW-1185">Reference proteome</keyword>
<proteinExistence type="predicted"/>
<evidence type="ECO:0000313" key="2">
    <source>
        <dbReference type="Proteomes" id="UP001168821"/>
    </source>
</evidence>
<evidence type="ECO:0000313" key="1">
    <source>
        <dbReference type="EMBL" id="KAJ3641459.1"/>
    </source>
</evidence>
<dbReference type="EMBL" id="JALNTZ010000009">
    <property type="protein sequence ID" value="KAJ3641459.1"/>
    <property type="molecule type" value="Genomic_DNA"/>
</dbReference>
<organism evidence="1 2">
    <name type="scientific">Zophobas morio</name>
    <dbReference type="NCBI Taxonomy" id="2755281"/>
    <lineage>
        <taxon>Eukaryota</taxon>
        <taxon>Metazoa</taxon>
        <taxon>Ecdysozoa</taxon>
        <taxon>Arthropoda</taxon>
        <taxon>Hexapoda</taxon>
        <taxon>Insecta</taxon>
        <taxon>Pterygota</taxon>
        <taxon>Neoptera</taxon>
        <taxon>Endopterygota</taxon>
        <taxon>Coleoptera</taxon>
        <taxon>Polyphaga</taxon>
        <taxon>Cucujiformia</taxon>
        <taxon>Tenebrionidae</taxon>
        <taxon>Zophobas</taxon>
    </lineage>
</organism>
<comment type="caution">
    <text evidence="1">The sequence shown here is derived from an EMBL/GenBank/DDBJ whole genome shotgun (WGS) entry which is preliminary data.</text>
</comment>
<gene>
    <name evidence="1" type="ORF">Zmor_027966</name>
</gene>
<accession>A0AA38HUN1</accession>